<name>A0ACC2INA0_9PLEO</name>
<gene>
    <name evidence="1" type="ORF">OPT61_g2008</name>
</gene>
<evidence type="ECO:0000313" key="1">
    <source>
        <dbReference type="EMBL" id="KAJ8116593.1"/>
    </source>
</evidence>
<dbReference type="Proteomes" id="UP001153331">
    <property type="component" value="Unassembled WGS sequence"/>
</dbReference>
<keyword evidence="2" id="KW-1185">Reference proteome</keyword>
<protein>
    <submittedName>
        <fullName evidence="1">Uncharacterized protein</fullName>
    </submittedName>
</protein>
<dbReference type="EMBL" id="JAPHNI010000087">
    <property type="protein sequence ID" value="KAJ8116593.1"/>
    <property type="molecule type" value="Genomic_DNA"/>
</dbReference>
<reference evidence="1" key="1">
    <citation type="submission" date="2022-11" db="EMBL/GenBank/DDBJ databases">
        <title>Genome Sequence of Boeremia exigua.</title>
        <authorList>
            <person name="Buettner E."/>
        </authorList>
    </citation>
    <scope>NUCLEOTIDE SEQUENCE</scope>
    <source>
        <strain evidence="1">CU02</strain>
    </source>
</reference>
<sequence length="328" mass="35841">MTTAGDITPPLGPTQLAAGHAPPTPPHESALDDIYGSAPTSPYLEAHASERAHEILSDLPSRQRAHDADAYREGLASAKGQYVQEGFDEGYALGADIGLRVGYVLGVLRGFVGAWKGHNQETYNEVFTLYEDAQKELAIEQLLGQAWVDEEGIWKWEVQGADGEATFREVAAQHPVVQKWDDKVAELASRWDVDLKAVEKMIEASPAFQRPSRVLNVALSAQEHGMKAAGPRVVACDTTTYCVLTLSRRRRKSVGKAPVVRPVGATNTRPYDAKEAVVSLWLVCVLELEGSGVKMYIPDIWRRGDMHLAVSVIGKPRTAHGHKTLMPS</sequence>
<comment type="caution">
    <text evidence="1">The sequence shown here is derived from an EMBL/GenBank/DDBJ whole genome shotgun (WGS) entry which is preliminary data.</text>
</comment>
<evidence type="ECO:0000313" key="2">
    <source>
        <dbReference type="Proteomes" id="UP001153331"/>
    </source>
</evidence>
<proteinExistence type="predicted"/>
<organism evidence="1 2">
    <name type="scientific">Boeremia exigua</name>
    <dbReference type="NCBI Taxonomy" id="749465"/>
    <lineage>
        <taxon>Eukaryota</taxon>
        <taxon>Fungi</taxon>
        <taxon>Dikarya</taxon>
        <taxon>Ascomycota</taxon>
        <taxon>Pezizomycotina</taxon>
        <taxon>Dothideomycetes</taxon>
        <taxon>Pleosporomycetidae</taxon>
        <taxon>Pleosporales</taxon>
        <taxon>Pleosporineae</taxon>
        <taxon>Didymellaceae</taxon>
        <taxon>Boeremia</taxon>
    </lineage>
</organism>
<accession>A0ACC2INA0</accession>